<dbReference type="GO" id="GO:0006952">
    <property type="term" value="P:defense response"/>
    <property type="evidence" value="ECO:0007669"/>
    <property type="project" value="UniProtKB-KW"/>
</dbReference>
<keyword evidence="1" id="KW-0611">Plant defense</keyword>
<proteinExistence type="predicted"/>
<dbReference type="Pfam" id="PF23247">
    <property type="entry name" value="LRR_RPS2"/>
    <property type="match status" value="1"/>
</dbReference>
<gene>
    <name evidence="3" type="primary">LOC110740122</name>
</gene>
<dbReference type="InterPro" id="IPR057135">
    <property type="entry name" value="At4g27190-like_LRR"/>
</dbReference>
<accession>A0A803MC12</accession>
<name>A0A803MC12_CHEQI</name>
<evidence type="ECO:0000313" key="4">
    <source>
        <dbReference type="Proteomes" id="UP000596660"/>
    </source>
</evidence>
<keyword evidence="4" id="KW-1185">Reference proteome</keyword>
<dbReference type="OMA" id="SHEYLQM"/>
<dbReference type="InterPro" id="IPR032675">
    <property type="entry name" value="LRR_dom_sf"/>
</dbReference>
<dbReference type="Gramene" id="AUR62027005-RA">
    <property type="protein sequence ID" value="AUR62027005-RA:cds"/>
    <property type="gene ID" value="AUR62027005"/>
</dbReference>
<dbReference type="AlphaFoldDB" id="A0A803MC12"/>
<protein>
    <recommendedName>
        <fullName evidence="2">Disease resistance protein At4g27190-like leucine-rich repeats domain-containing protein</fullName>
    </recommendedName>
</protein>
<sequence length="446" mass="50429">METFLPCLVSIKLSSLHELQHLPSMSQLCHLKSLQLWNMPMVEHIESDAPSASVSKATKPMMTFFPSLEELVLVEMPQLKGWRRNLLWKEMEAGGGCLINDRGSQEQAVILPSFPRLRDLSIGYCNSMTYFPPCPLLKKLELWVVNEALTFCMKGGFHPSPIKSTTVSTSPSSSSSSVPCSLRAPILCLEKLNIDNPTIFNSLFEEFVLGAVHIQIEDFAQVESMWTVRKGFRGCESSIRHLKLESCSELTTLSGSGIEHLYNLQSLSIERCDNLDLEGMPWCDNLDYWGVPCISLDSLSSLRLAELPKLLNLPWRFQYLTSLQSLQIESCGNLEALGDCIGSLCSLRSLQIKNCYNLKALPECMDSLKSLELLHISHCHELKSLPEAMCHLTSLITLKILYARDDLEKRCLQPDGEDWPKIRHIPHVYVIGWTRRAFIYDMFGEV</sequence>
<evidence type="ECO:0000313" key="3">
    <source>
        <dbReference type="EnsemblPlants" id="AUR62027005-RA:cds"/>
    </source>
</evidence>
<evidence type="ECO:0000256" key="1">
    <source>
        <dbReference type="ARBA" id="ARBA00022821"/>
    </source>
</evidence>
<reference evidence="3" key="1">
    <citation type="journal article" date="2017" name="Nature">
        <title>The genome of Chenopodium quinoa.</title>
        <authorList>
            <person name="Jarvis D.E."/>
            <person name="Ho Y.S."/>
            <person name="Lightfoot D.J."/>
            <person name="Schmoeckel S.M."/>
            <person name="Li B."/>
            <person name="Borm T.J.A."/>
            <person name="Ohyanagi H."/>
            <person name="Mineta K."/>
            <person name="Michell C.T."/>
            <person name="Saber N."/>
            <person name="Kharbatia N.M."/>
            <person name="Rupper R.R."/>
            <person name="Sharp A.R."/>
            <person name="Dally N."/>
            <person name="Boughton B.A."/>
            <person name="Woo Y.H."/>
            <person name="Gao G."/>
            <person name="Schijlen E.G.W.M."/>
            <person name="Guo X."/>
            <person name="Momin A.A."/>
            <person name="Negrao S."/>
            <person name="Al-Babili S."/>
            <person name="Gehring C."/>
            <person name="Roessner U."/>
            <person name="Jung C."/>
            <person name="Murphy K."/>
            <person name="Arold S.T."/>
            <person name="Gojobori T."/>
            <person name="van der Linden C.G."/>
            <person name="van Loo E.N."/>
            <person name="Jellen E.N."/>
            <person name="Maughan P.J."/>
            <person name="Tester M."/>
        </authorList>
    </citation>
    <scope>NUCLEOTIDE SEQUENCE [LARGE SCALE GENOMIC DNA]</scope>
    <source>
        <strain evidence="3">cv. PI 614886</strain>
    </source>
</reference>
<dbReference type="EnsemblPlants" id="AUR62027005-RA">
    <property type="protein sequence ID" value="AUR62027005-RA:cds"/>
    <property type="gene ID" value="AUR62027005"/>
</dbReference>
<dbReference type="PANTHER" id="PTHR36766">
    <property type="entry name" value="PLANT BROAD-SPECTRUM MILDEW RESISTANCE PROTEIN RPW8"/>
    <property type="match status" value="1"/>
</dbReference>
<feature type="domain" description="Disease resistance protein At4g27190-like leucine-rich repeats" evidence="2">
    <location>
        <begin position="214"/>
        <end position="337"/>
    </location>
</feature>
<organism evidence="3 4">
    <name type="scientific">Chenopodium quinoa</name>
    <name type="common">Quinoa</name>
    <dbReference type="NCBI Taxonomy" id="63459"/>
    <lineage>
        <taxon>Eukaryota</taxon>
        <taxon>Viridiplantae</taxon>
        <taxon>Streptophyta</taxon>
        <taxon>Embryophyta</taxon>
        <taxon>Tracheophyta</taxon>
        <taxon>Spermatophyta</taxon>
        <taxon>Magnoliopsida</taxon>
        <taxon>eudicotyledons</taxon>
        <taxon>Gunneridae</taxon>
        <taxon>Pentapetalae</taxon>
        <taxon>Caryophyllales</taxon>
        <taxon>Chenopodiaceae</taxon>
        <taxon>Chenopodioideae</taxon>
        <taxon>Atripliceae</taxon>
        <taxon>Chenopodium</taxon>
    </lineage>
</organism>
<reference evidence="3" key="2">
    <citation type="submission" date="2021-03" db="UniProtKB">
        <authorList>
            <consortium name="EnsemblPlants"/>
        </authorList>
    </citation>
    <scope>IDENTIFICATION</scope>
</reference>
<evidence type="ECO:0000259" key="2">
    <source>
        <dbReference type="Pfam" id="PF23247"/>
    </source>
</evidence>
<dbReference type="PANTHER" id="PTHR36766:SF35">
    <property type="entry name" value="DISEASE RESISTANCE PROTEIN RGA3"/>
    <property type="match status" value="1"/>
</dbReference>
<dbReference type="Gene3D" id="3.80.10.10">
    <property type="entry name" value="Ribonuclease Inhibitor"/>
    <property type="match status" value="2"/>
</dbReference>
<dbReference type="SUPFAM" id="SSF52047">
    <property type="entry name" value="RNI-like"/>
    <property type="match status" value="1"/>
</dbReference>
<dbReference type="SUPFAM" id="SSF52058">
    <property type="entry name" value="L domain-like"/>
    <property type="match status" value="1"/>
</dbReference>
<dbReference type="Proteomes" id="UP000596660">
    <property type="component" value="Unplaced"/>
</dbReference>